<feature type="domain" description="WRKY19-like zinc finger" evidence="1">
    <location>
        <begin position="160"/>
        <end position="183"/>
    </location>
</feature>
<evidence type="ECO:0000259" key="1">
    <source>
        <dbReference type="Pfam" id="PF24906"/>
    </source>
</evidence>
<protein>
    <recommendedName>
        <fullName evidence="1">WRKY19-like zinc finger domain-containing protein</fullName>
    </recommendedName>
</protein>
<dbReference type="AlphaFoldDB" id="A0A976IEU5"/>
<proteinExistence type="predicted"/>
<dbReference type="KEGG" id="blac:94351432"/>
<keyword evidence="3" id="KW-1185">Reference proteome</keyword>
<dbReference type="GeneID" id="94351432"/>
<reference evidence="2 3" key="1">
    <citation type="journal article" date="2021" name="Genome Biol.">
        <title>AFLAP: assembly-free linkage analysis pipeline using k-mers from genome sequencing data.</title>
        <authorList>
            <person name="Fletcher K."/>
            <person name="Zhang L."/>
            <person name="Gil J."/>
            <person name="Han R."/>
            <person name="Cavanaugh K."/>
            <person name="Michelmore R."/>
        </authorList>
    </citation>
    <scope>NUCLEOTIDE SEQUENCE [LARGE SCALE GENOMIC DNA]</scope>
    <source>
        <strain evidence="2 3">SF5</strain>
    </source>
</reference>
<dbReference type="PANTHER" id="PTHR31827">
    <property type="entry name" value="EMB|CAB89363.1"/>
    <property type="match status" value="1"/>
</dbReference>
<comment type="caution">
    <text evidence="2">The sequence shown here is derived from an EMBL/GenBank/DDBJ whole genome shotgun (WGS) entry which is preliminary data.</text>
</comment>
<dbReference type="Pfam" id="PF24906">
    <property type="entry name" value="Zf_WRKY19"/>
    <property type="match status" value="2"/>
</dbReference>
<dbReference type="RefSeq" id="XP_067818349.1">
    <property type="nucleotide sequence ID" value="XM_067965761.1"/>
</dbReference>
<dbReference type="PANTHER" id="PTHR31827:SF1">
    <property type="entry name" value="EMB|CAB89363.1"/>
    <property type="match status" value="1"/>
</dbReference>
<gene>
    <name evidence="2" type="ORF">CCR75_007703</name>
</gene>
<dbReference type="OrthoDB" id="10264376at2759"/>
<dbReference type="Proteomes" id="UP000294530">
    <property type="component" value="Unassembled WGS sequence"/>
</dbReference>
<organism evidence="2 3">
    <name type="scientific">Bremia lactucae</name>
    <name type="common">Lettuce downy mildew</name>
    <dbReference type="NCBI Taxonomy" id="4779"/>
    <lineage>
        <taxon>Eukaryota</taxon>
        <taxon>Sar</taxon>
        <taxon>Stramenopiles</taxon>
        <taxon>Oomycota</taxon>
        <taxon>Peronosporomycetes</taxon>
        <taxon>Peronosporales</taxon>
        <taxon>Peronosporaceae</taxon>
        <taxon>Bremia</taxon>
    </lineage>
</organism>
<evidence type="ECO:0000313" key="3">
    <source>
        <dbReference type="Proteomes" id="UP000294530"/>
    </source>
</evidence>
<accession>A0A976IEU5</accession>
<evidence type="ECO:0000313" key="2">
    <source>
        <dbReference type="EMBL" id="TDH68850.1"/>
    </source>
</evidence>
<sequence>MNIYPNEVSNAYRSSHMTCGAIPTRTELSALLNLVIPTSEDMLPVETTSRQSSALSFTQQATFDCAFEFRELVDLQVTNNTPTIEPISNWIAPMPSLCQGGSELPLLPFPQTQDPLAFLRAHELTISCPQTKLKKLGNCQVAGCHTKKQKNGRCIRHGGGRRCTVSGCTRGAQSMGRCKRHGGGARCTMDGCNTSSQGGGLCRTHGGGKLCTAPGCKKGAQRQGKCATHASQKCRMDDCLRVARFKGVCSHHKTEVFGSAK</sequence>
<name>A0A976IEU5_BRELC</name>
<dbReference type="InterPro" id="IPR056866">
    <property type="entry name" value="Znf_WRKY19"/>
</dbReference>
<dbReference type="EMBL" id="SHOA02000016">
    <property type="protein sequence ID" value="TDH68850.1"/>
    <property type="molecule type" value="Genomic_DNA"/>
</dbReference>
<feature type="domain" description="WRKY19-like zinc finger" evidence="1">
    <location>
        <begin position="184"/>
        <end position="207"/>
    </location>
</feature>